<evidence type="ECO:0000259" key="5">
    <source>
        <dbReference type="PROSITE" id="PS51987"/>
    </source>
</evidence>
<accession>A0A8H7F6I7</accession>
<dbReference type="Gene3D" id="3.30.590.10">
    <property type="entry name" value="Glutamine synthetase/guanido kinase, catalytic domain"/>
    <property type="match status" value="1"/>
</dbReference>
<evidence type="ECO:0000313" key="6">
    <source>
        <dbReference type="EMBL" id="KAF7778735.1"/>
    </source>
</evidence>
<evidence type="ECO:0000256" key="1">
    <source>
        <dbReference type="ARBA" id="ARBA00021364"/>
    </source>
</evidence>
<organism evidence="6 7">
    <name type="scientific">Agaricus bisporus var. burnettii</name>
    <dbReference type="NCBI Taxonomy" id="192524"/>
    <lineage>
        <taxon>Eukaryota</taxon>
        <taxon>Fungi</taxon>
        <taxon>Dikarya</taxon>
        <taxon>Basidiomycota</taxon>
        <taxon>Agaricomycotina</taxon>
        <taxon>Agaricomycetes</taxon>
        <taxon>Agaricomycetidae</taxon>
        <taxon>Agaricales</taxon>
        <taxon>Agaricineae</taxon>
        <taxon>Agaricaceae</taxon>
        <taxon>Agaricus</taxon>
    </lineage>
</organism>
<dbReference type="PROSITE" id="PS51987">
    <property type="entry name" value="GS_CATALYTIC"/>
    <property type="match status" value="1"/>
</dbReference>
<dbReference type="Gene3D" id="3.10.20.70">
    <property type="entry name" value="Glutamine synthetase, N-terminal domain"/>
    <property type="match status" value="1"/>
</dbReference>
<dbReference type="InterPro" id="IPR014746">
    <property type="entry name" value="Gln_synth/guanido_kin_cat_dom"/>
</dbReference>
<dbReference type="OMA" id="PHGPDFM"/>
<dbReference type="InterPro" id="IPR036651">
    <property type="entry name" value="Gln_synt_N_sf"/>
</dbReference>
<dbReference type="Proteomes" id="UP000629468">
    <property type="component" value="Unassembled WGS sequence"/>
</dbReference>
<dbReference type="EMBL" id="JABXXO010000004">
    <property type="protein sequence ID" value="KAF7778735.1"/>
    <property type="molecule type" value="Genomic_DNA"/>
</dbReference>
<evidence type="ECO:0000256" key="4">
    <source>
        <dbReference type="RuleBase" id="RU000384"/>
    </source>
</evidence>
<dbReference type="PANTHER" id="PTHR43785">
    <property type="entry name" value="GAMMA-GLUTAMYLPUTRESCINE SYNTHETASE"/>
    <property type="match status" value="1"/>
</dbReference>
<dbReference type="SUPFAM" id="SSF55931">
    <property type="entry name" value="Glutamine synthetase/guanido kinase"/>
    <property type="match status" value="1"/>
</dbReference>
<dbReference type="GO" id="GO:0004356">
    <property type="term" value="F:glutamine synthetase activity"/>
    <property type="evidence" value="ECO:0007669"/>
    <property type="project" value="InterPro"/>
</dbReference>
<feature type="domain" description="GS catalytic" evidence="5">
    <location>
        <begin position="114"/>
        <end position="448"/>
    </location>
</feature>
<gene>
    <name evidence="6" type="ORF">Agabi119p4_3080</name>
</gene>
<dbReference type="SMART" id="SM01230">
    <property type="entry name" value="Gln-synt_C"/>
    <property type="match status" value="1"/>
</dbReference>
<dbReference type="GO" id="GO:0006542">
    <property type="term" value="P:glutamine biosynthetic process"/>
    <property type="evidence" value="ECO:0007669"/>
    <property type="project" value="InterPro"/>
</dbReference>
<protein>
    <recommendedName>
        <fullName evidence="1">Glutamine synthetase</fullName>
    </recommendedName>
</protein>
<comment type="similarity">
    <text evidence="3 4">Belongs to the glutamine synthetase family.</text>
</comment>
<keyword evidence="2" id="KW-0436">Ligase</keyword>
<evidence type="ECO:0000313" key="7">
    <source>
        <dbReference type="Proteomes" id="UP000629468"/>
    </source>
</evidence>
<name>A0A8H7F6I7_AGABI</name>
<dbReference type="Pfam" id="PF00120">
    <property type="entry name" value="Gln-synt_C"/>
    <property type="match status" value="1"/>
</dbReference>
<proteinExistence type="inferred from homology"/>
<dbReference type="AlphaFoldDB" id="A0A8H7F6I7"/>
<dbReference type="InterPro" id="IPR008146">
    <property type="entry name" value="Gln_synth_cat_dom"/>
</dbReference>
<comment type="caution">
    <text evidence="6">The sequence shown here is derived from an EMBL/GenBank/DDBJ whole genome shotgun (WGS) entry which is preliminary data.</text>
</comment>
<dbReference type="PANTHER" id="PTHR43785:SF2">
    <property type="entry name" value="TYPE-1 GLUTAMINE SYNTHETASE 1"/>
    <property type="match status" value="1"/>
</dbReference>
<evidence type="ECO:0000256" key="3">
    <source>
        <dbReference type="PROSITE-ProRule" id="PRU01331"/>
    </source>
</evidence>
<evidence type="ECO:0000256" key="2">
    <source>
        <dbReference type="ARBA" id="ARBA00022598"/>
    </source>
</evidence>
<reference evidence="6 7" key="1">
    <citation type="journal article" name="Sci. Rep.">
        <title>Telomere-to-telomere assembled and centromere annotated genomes of the two main subspecies of the button mushroom Agaricus bisporus reveal especially polymorphic chromosome ends.</title>
        <authorList>
            <person name="Sonnenberg A.S.M."/>
            <person name="Sedaghat-Telgerd N."/>
            <person name="Lavrijssen B."/>
            <person name="Ohm R.A."/>
            <person name="Hendrickx P.M."/>
            <person name="Scholtmeijer K."/>
            <person name="Baars J.J.P."/>
            <person name="van Peer A."/>
        </authorList>
    </citation>
    <scope>NUCLEOTIDE SEQUENCE [LARGE SCALE GENOMIC DNA]</scope>
    <source>
        <strain evidence="6 7">H119_p4</strain>
    </source>
</reference>
<sequence length="448" mass="49257">MQDLRNAGIKYIRILWVEPANIVRLRMIPISHFEKILQSARPGVGIPRGTGGFVYLVLSEGFGAAGEYLLVPDMSSLRICPYAANTASVFVWLEEKDAVQGPNGQMTVKTDACLRGKVRDIMAEAKKDGVEFLVGFESEFFLLESTSPVRIGSRHQYSEAKGFLTSLRETKALEEIVDALIESGIKVETCHPETGHGQYEIVTGPLSPLAAADAVIHTRQTILNIAAKHGLHATFVPRITIGSAAHMHISTHRVGEKKPKENLSDLENSFLAGVVDDITALSAITMPIPASYERVVDGALTGGTYVAWGTENRECPIRLSNATSPSSRNFEMRFIDGTANPYLVVASFIGLGYAGIKSKRELRLPCYTGQNGPALLSEEERQAKGITQRMPRSWEESREQLTKSKALREVLGSEFVDRYLSVNKNLAEALRVHAGDEEKSLTRLVQLY</sequence>